<evidence type="ECO:0000313" key="3">
    <source>
        <dbReference type="Proteomes" id="UP000319825"/>
    </source>
</evidence>
<name>A0A562IAG8_MICOL</name>
<organism evidence="2 3">
    <name type="scientific">Micromonospora olivasterospora</name>
    <dbReference type="NCBI Taxonomy" id="1880"/>
    <lineage>
        <taxon>Bacteria</taxon>
        <taxon>Bacillati</taxon>
        <taxon>Actinomycetota</taxon>
        <taxon>Actinomycetes</taxon>
        <taxon>Micromonosporales</taxon>
        <taxon>Micromonosporaceae</taxon>
        <taxon>Micromonospora</taxon>
    </lineage>
</organism>
<proteinExistence type="predicted"/>
<dbReference type="InterPro" id="IPR029058">
    <property type="entry name" value="AB_hydrolase_fold"/>
</dbReference>
<sequence length="275" mass="29802">MLPDVLVPLGADGDGPPLYCVHSATGSCYTYLALAGALDHRPVVGIEAVGYDGDEVVPASLADLADHYAQVVDADRKGRPVCLLGWSMGGVVALEMAERLRALGCLVPLVVLVDARVPEEEPMPADRLIRARFVAAFAPGALGDISARSTETLRVWAENGSGEDGWEPLRARGWLPDELDSETLNRRFEVFRNNVRALNQHRVAPGHPGPVLVIKAKDSPPESRRWSELADDVREVTVPGDHHSLWHDAGLSELTRSIRDALRQVSATRARGYAS</sequence>
<dbReference type="Gene3D" id="3.40.50.1820">
    <property type="entry name" value="alpha/beta hydrolase"/>
    <property type="match status" value="1"/>
</dbReference>
<dbReference type="InterPro" id="IPR020802">
    <property type="entry name" value="TesA-like"/>
</dbReference>
<reference evidence="2 3" key="1">
    <citation type="submission" date="2019-07" db="EMBL/GenBank/DDBJ databases">
        <title>R&amp;d 2014.</title>
        <authorList>
            <person name="Klenk H.-P."/>
        </authorList>
    </citation>
    <scope>NUCLEOTIDE SEQUENCE [LARGE SCALE GENOMIC DNA]</scope>
    <source>
        <strain evidence="2 3">DSM 43868</strain>
    </source>
</reference>
<evidence type="ECO:0000259" key="1">
    <source>
        <dbReference type="SMART" id="SM00824"/>
    </source>
</evidence>
<dbReference type="OrthoDB" id="2472181at2"/>
<gene>
    <name evidence="2" type="ORF">JD77_03006</name>
</gene>
<dbReference type="InterPro" id="IPR001031">
    <property type="entry name" value="Thioesterase"/>
</dbReference>
<feature type="domain" description="Thioesterase TesA-like" evidence="1">
    <location>
        <begin position="19"/>
        <end position="255"/>
    </location>
</feature>
<keyword evidence="3" id="KW-1185">Reference proteome</keyword>
<dbReference type="SUPFAM" id="SSF53474">
    <property type="entry name" value="alpha/beta-Hydrolases"/>
    <property type="match status" value="1"/>
</dbReference>
<dbReference type="RefSeq" id="WP_145774908.1">
    <property type="nucleotide sequence ID" value="NZ_BAAATQ010000084.1"/>
</dbReference>
<evidence type="ECO:0000313" key="2">
    <source>
        <dbReference type="EMBL" id="TWH68019.1"/>
    </source>
</evidence>
<comment type="caution">
    <text evidence="2">The sequence shown here is derived from an EMBL/GenBank/DDBJ whole genome shotgun (WGS) entry which is preliminary data.</text>
</comment>
<dbReference type="Proteomes" id="UP000319825">
    <property type="component" value="Unassembled WGS sequence"/>
</dbReference>
<accession>A0A562IAG8</accession>
<protein>
    <submittedName>
        <fullName evidence="2">Thioesterase domain-containing protein</fullName>
    </submittedName>
</protein>
<dbReference type="SMART" id="SM00824">
    <property type="entry name" value="PKS_TE"/>
    <property type="match status" value="1"/>
</dbReference>
<dbReference type="Pfam" id="PF00975">
    <property type="entry name" value="Thioesterase"/>
    <property type="match status" value="1"/>
</dbReference>
<dbReference type="AlphaFoldDB" id="A0A562IAG8"/>
<dbReference type="EMBL" id="VLKE01000001">
    <property type="protein sequence ID" value="TWH68019.1"/>
    <property type="molecule type" value="Genomic_DNA"/>
</dbReference>